<accession>A0AC35G1N5</accession>
<name>A0AC35G1N5_9BILA</name>
<proteinExistence type="predicted"/>
<organism evidence="1 2">
    <name type="scientific">Panagrolaimus sp. PS1159</name>
    <dbReference type="NCBI Taxonomy" id="55785"/>
    <lineage>
        <taxon>Eukaryota</taxon>
        <taxon>Metazoa</taxon>
        <taxon>Ecdysozoa</taxon>
        <taxon>Nematoda</taxon>
        <taxon>Chromadorea</taxon>
        <taxon>Rhabditida</taxon>
        <taxon>Tylenchina</taxon>
        <taxon>Panagrolaimomorpha</taxon>
        <taxon>Panagrolaimoidea</taxon>
        <taxon>Panagrolaimidae</taxon>
        <taxon>Panagrolaimus</taxon>
    </lineage>
</organism>
<dbReference type="Proteomes" id="UP000887580">
    <property type="component" value="Unplaced"/>
</dbReference>
<sequence>MAGKSLKRSPDGTSKKKSPDKNGNIISGEKNEKAKPSPEKASKEEKKNVDGGDGGGDEKGKGKDESGEDSFPLHKPIVRDVDRAEEIKNLGYVDRKRDDYKTIRNDLPESDFDKSLGLPAINDDKKK</sequence>
<protein>
    <submittedName>
        <fullName evidence="2">Uncharacterized protein</fullName>
    </submittedName>
</protein>
<evidence type="ECO:0000313" key="1">
    <source>
        <dbReference type="Proteomes" id="UP000887580"/>
    </source>
</evidence>
<dbReference type="WBParaSite" id="PS1159_v2.g23090.t1">
    <property type="protein sequence ID" value="PS1159_v2.g23090.t1"/>
    <property type="gene ID" value="PS1159_v2.g23090"/>
</dbReference>
<reference evidence="2" key="1">
    <citation type="submission" date="2022-11" db="UniProtKB">
        <authorList>
            <consortium name="WormBaseParasite"/>
        </authorList>
    </citation>
    <scope>IDENTIFICATION</scope>
</reference>
<evidence type="ECO:0000313" key="2">
    <source>
        <dbReference type="WBParaSite" id="PS1159_v2.g23090.t1"/>
    </source>
</evidence>